<dbReference type="PANTHER" id="PTHR13504">
    <property type="entry name" value="FIDO DOMAIN-CONTAINING PROTEIN DDB_G0283145"/>
    <property type="match status" value="1"/>
</dbReference>
<dbReference type="PROSITE" id="PS51459">
    <property type="entry name" value="FIDO"/>
    <property type="match status" value="1"/>
</dbReference>
<gene>
    <name evidence="2" type="ORF">LEP48_12210</name>
</gene>
<dbReference type="InterPro" id="IPR036597">
    <property type="entry name" value="Fido-like_dom_sf"/>
</dbReference>
<dbReference type="Gene3D" id="1.10.3290.10">
    <property type="entry name" value="Fido-like domain"/>
    <property type="match status" value="1"/>
</dbReference>
<dbReference type="Pfam" id="PF02661">
    <property type="entry name" value="Fic"/>
    <property type="match status" value="1"/>
</dbReference>
<dbReference type="SUPFAM" id="SSF140931">
    <property type="entry name" value="Fic-like"/>
    <property type="match status" value="1"/>
</dbReference>
<dbReference type="PANTHER" id="PTHR13504:SF39">
    <property type="entry name" value="CELL FILAMENTATION PROTEIN"/>
    <property type="match status" value="1"/>
</dbReference>
<dbReference type="RefSeq" id="WP_225565875.1">
    <property type="nucleotide sequence ID" value="NZ_JAIXCQ010000008.1"/>
</dbReference>
<keyword evidence="3" id="KW-1185">Reference proteome</keyword>
<evidence type="ECO:0000259" key="1">
    <source>
        <dbReference type="PROSITE" id="PS51459"/>
    </source>
</evidence>
<sequence>MPSRYAPLRAAAGELLLADLLTDRALRDLHARLYENVWTWAGLYRQRELSIGIDPVMIAVELRSTLENLLYRWEHTSDWTAKQLAMATHAEAVRIHPFVDGNGRSTRLLADLVLLAATPDDEPAVVLDWDLDKSLYIPALRRFDQARDPSELTDLVDLVAVEED</sequence>
<reference evidence="2 3" key="1">
    <citation type="submission" date="2021-09" db="EMBL/GenBank/DDBJ databases">
        <title>Isoptericola luteus sp. nov., a novel bacterium isolated from Harbin, the capital city of Heilongjiang province.</title>
        <authorList>
            <person name="Li J."/>
        </authorList>
    </citation>
    <scope>NUCLEOTIDE SEQUENCE [LARGE SCALE GENOMIC DNA]</scope>
    <source>
        <strain evidence="2 3">NEAU-Y5</strain>
    </source>
</reference>
<dbReference type="EMBL" id="JAIXCQ010000008">
    <property type="protein sequence ID" value="MCA5894106.1"/>
    <property type="molecule type" value="Genomic_DNA"/>
</dbReference>
<dbReference type="Proteomes" id="UP001319870">
    <property type="component" value="Unassembled WGS sequence"/>
</dbReference>
<feature type="domain" description="Fido" evidence="1">
    <location>
        <begin position="21"/>
        <end position="161"/>
    </location>
</feature>
<comment type="caution">
    <text evidence="2">The sequence shown here is derived from an EMBL/GenBank/DDBJ whole genome shotgun (WGS) entry which is preliminary data.</text>
</comment>
<organism evidence="2 3">
    <name type="scientific">Isoptericola luteus</name>
    <dbReference type="NCBI Taxonomy" id="2879484"/>
    <lineage>
        <taxon>Bacteria</taxon>
        <taxon>Bacillati</taxon>
        <taxon>Actinomycetota</taxon>
        <taxon>Actinomycetes</taxon>
        <taxon>Micrococcales</taxon>
        <taxon>Promicromonosporaceae</taxon>
        <taxon>Isoptericola</taxon>
    </lineage>
</organism>
<evidence type="ECO:0000313" key="3">
    <source>
        <dbReference type="Proteomes" id="UP001319870"/>
    </source>
</evidence>
<accession>A0ABS7ZGE8</accession>
<evidence type="ECO:0000313" key="2">
    <source>
        <dbReference type="EMBL" id="MCA5894106.1"/>
    </source>
</evidence>
<dbReference type="InterPro" id="IPR040198">
    <property type="entry name" value="Fido_containing"/>
</dbReference>
<name>A0ABS7ZGE8_9MICO</name>
<protein>
    <submittedName>
        <fullName evidence="2">Fic family protein</fullName>
    </submittedName>
</protein>
<proteinExistence type="predicted"/>
<dbReference type="InterPro" id="IPR003812">
    <property type="entry name" value="Fido"/>
</dbReference>